<proteinExistence type="predicted"/>
<name>A0AAN6YV81_9PEZI</name>
<sequence length="59" mass="6556">MDGLARNPYFGILTRQPSAATNGPVKFLFGRHASESVIGHRRNESTYPGAHFVECCDEF</sequence>
<keyword evidence="2" id="KW-1185">Reference proteome</keyword>
<reference evidence="1" key="1">
    <citation type="journal article" date="2023" name="Mol. Phylogenet. Evol.">
        <title>Genome-scale phylogeny and comparative genomics of the fungal order Sordariales.</title>
        <authorList>
            <person name="Hensen N."/>
            <person name="Bonometti L."/>
            <person name="Westerberg I."/>
            <person name="Brannstrom I.O."/>
            <person name="Guillou S."/>
            <person name="Cros-Aarteil S."/>
            <person name="Calhoun S."/>
            <person name="Haridas S."/>
            <person name="Kuo A."/>
            <person name="Mondo S."/>
            <person name="Pangilinan J."/>
            <person name="Riley R."/>
            <person name="LaButti K."/>
            <person name="Andreopoulos B."/>
            <person name="Lipzen A."/>
            <person name="Chen C."/>
            <person name="Yan M."/>
            <person name="Daum C."/>
            <person name="Ng V."/>
            <person name="Clum A."/>
            <person name="Steindorff A."/>
            <person name="Ohm R.A."/>
            <person name="Martin F."/>
            <person name="Silar P."/>
            <person name="Natvig D.O."/>
            <person name="Lalanne C."/>
            <person name="Gautier V."/>
            <person name="Ament-Velasquez S.L."/>
            <person name="Kruys A."/>
            <person name="Hutchinson M.I."/>
            <person name="Powell A.J."/>
            <person name="Barry K."/>
            <person name="Miller A.N."/>
            <person name="Grigoriev I.V."/>
            <person name="Debuchy R."/>
            <person name="Gladieux P."/>
            <person name="Hiltunen Thoren M."/>
            <person name="Johannesson H."/>
        </authorList>
    </citation>
    <scope>NUCLEOTIDE SEQUENCE</scope>
    <source>
        <strain evidence="1">CBS 508.74</strain>
    </source>
</reference>
<reference evidence="1" key="2">
    <citation type="submission" date="2023-05" db="EMBL/GenBank/DDBJ databases">
        <authorList>
            <consortium name="Lawrence Berkeley National Laboratory"/>
            <person name="Steindorff A."/>
            <person name="Hensen N."/>
            <person name="Bonometti L."/>
            <person name="Westerberg I."/>
            <person name="Brannstrom I.O."/>
            <person name="Guillou S."/>
            <person name="Cros-Aarteil S."/>
            <person name="Calhoun S."/>
            <person name="Haridas S."/>
            <person name="Kuo A."/>
            <person name="Mondo S."/>
            <person name="Pangilinan J."/>
            <person name="Riley R."/>
            <person name="Labutti K."/>
            <person name="Andreopoulos B."/>
            <person name="Lipzen A."/>
            <person name="Chen C."/>
            <person name="Yanf M."/>
            <person name="Daum C."/>
            <person name="Ng V."/>
            <person name="Clum A."/>
            <person name="Ohm R."/>
            <person name="Martin F."/>
            <person name="Silar P."/>
            <person name="Natvig D."/>
            <person name="Lalanne C."/>
            <person name="Gautier V."/>
            <person name="Ament-Velasquez S.L."/>
            <person name="Kruys A."/>
            <person name="Hutchinson M.I."/>
            <person name="Powell A.J."/>
            <person name="Barry K."/>
            <person name="Miller A.N."/>
            <person name="Grigoriev I.V."/>
            <person name="Debuchy R."/>
            <person name="Gladieux P."/>
            <person name="Thoren M.H."/>
            <person name="Johannesson H."/>
        </authorList>
    </citation>
    <scope>NUCLEOTIDE SEQUENCE</scope>
    <source>
        <strain evidence="1">CBS 508.74</strain>
    </source>
</reference>
<dbReference type="AlphaFoldDB" id="A0AAN6YV81"/>
<evidence type="ECO:0000313" key="1">
    <source>
        <dbReference type="EMBL" id="KAK4115280.1"/>
    </source>
</evidence>
<gene>
    <name evidence="1" type="ORF">N656DRAFT_776382</name>
</gene>
<accession>A0AAN6YV81</accession>
<dbReference type="EMBL" id="MU853335">
    <property type="protein sequence ID" value="KAK4115280.1"/>
    <property type="molecule type" value="Genomic_DNA"/>
</dbReference>
<dbReference type="RefSeq" id="XP_064672850.1">
    <property type="nucleotide sequence ID" value="XM_064814629.1"/>
</dbReference>
<organism evidence="1 2">
    <name type="scientific">Canariomyces notabilis</name>
    <dbReference type="NCBI Taxonomy" id="2074819"/>
    <lineage>
        <taxon>Eukaryota</taxon>
        <taxon>Fungi</taxon>
        <taxon>Dikarya</taxon>
        <taxon>Ascomycota</taxon>
        <taxon>Pezizomycotina</taxon>
        <taxon>Sordariomycetes</taxon>
        <taxon>Sordariomycetidae</taxon>
        <taxon>Sordariales</taxon>
        <taxon>Chaetomiaceae</taxon>
        <taxon>Canariomyces</taxon>
    </lineage>
</organism>
<comment type="caution">
    <text evidence="1">The sequence shown here is derived from an EMBL/GenBank/DDBJ whole genome shotgun (WGS) entry which is preliminary data.</text>
</comment>
<dbReference type="Proteomes" id="UP001302812">
    <property type="component" value="Unassembled WGS sequence"/>
</dbReference>
<protein>
    <submittedName>
        <fullName evidence="1">Uncharacterized protein</fullName>
    </submittedName>
</protein>
<evidence type="ECO:0000313" key="2">
    <source>
        <dbReference type="Proteomes" id="UP001302812"/>
    </source>
</evidence>
<dbReference type="GeneID" id="89938754"/>